<protein>
    <submittedName>
        <fullName evidence="8">Oligosaccharide flippase family protein</fullName>
    </submittedName>
</protein>
<organism evidence="8 9">
    <name type="scientific">Gomphosphaeria aponina SAG 52.96 = DSM 107014</name>
    <dbReference type="NCBI Taxonomy" id="1521640"/>
    <lineage>
        <taxon>Bacteria</taxon>
        <taxon>Bacillati</taxon>
        <taxon>Cyanobacteriota</taxon>
        <taxon>Cyanophyceae</taxon>
        <taxon>Oscillatoriophycideae</taxon>
        <taxon>Chroococcales</taxon>
        <taxon>Gomphosphaeriaceae</taxon>
        <taxon>Gomphosphaeria</taxon>
    </lineage>
</organism>
<keyword evidence="4 7" id="KW-0812">Transmembrane</keyword>
<name>A0A941GTW1_9CHRO</name>
<dbReference type="EMBL" id="JADQBC010000056">
    <property type="protein sequence ID" value="MBR8828137.1"/>
    <property type="molecule type" value="Genomic_DNA"/>
</dbReference>
<evidence type="ECO:0000313" key="8">
    <source>
        <dbReference type="EMBL" id="MBR8828137.1"/>
    </source>
</evidence>
<evidence type="ECO:0000256" key="3">
    <source>
        <dbReference type="ARBA" id="ARBA00022475"/>
    </source>
</evidence>
<dbReference type="Pfam" id="PF13440">
    <property type="entry name" value="Polysacc_synt_3"/>
    <property type="match status" value="1"/>
</dbReference>
<feature type="transmembrane region" description="Helical" evidence="7">
    <location>
        <begin position="173"/>
        <end position="193"/>
    </location>
</feature>
<reference evidence="8" key="1">
    <citation type="submission" date="2021-02" db="EMBL/GenBank/DDBJ databases">
        <title>Metagenome analyses of Stigonema ocellatum DSM 106950, Chlorogloea purpurea SAG 13.99 and Gomphosphaeria aponina DSM 107014.</title>
        <authorList>
            <person name="Marter P."/>
            <person name="Huang S."/>
        </authorList>
    </citation>
    <scope>NUCLEOTIDE SEQUENCE</scope>
    <source>
        <strain evidence="8">JP213</strain>
    </source>
</reference>
<evidence type="ECO:0000313" key="9">
    <source>
        <dbReference type="Proteomes" id="UP000767446"/>
    </source>
</evidence>
<evidence type="ECO:0000256" key="5">
    <source>
        <dbReference type="ARBA" id="ARBA00022989"/>
    </source>
</evidence>
<feature type="transmembrane region" description="Helical" evidence="7">
    <location>
        <begin position="41"/>
        <end position="58"/>
    </location>
</feature>
<feature type="transmembrane region" description="Helical" evidence="7">
    <location>
        <begin position="7"/>
        <end position="29"/>
    </location>
</feature>
<dbReference type="AlphaFoldDB" id="A0A941GTW1"/>
<sequence length="457" mass="51164">MSSLKNLAIRGTIWTIANYGLTQVLRFAGNIILTRLLVPEMFGLMALVNVFIMGLELFSDVGIGPSIIRHPRGDEPDFVNTAWTIQVVRGFGLWLFCIFLAWPFANFYGEEKLLWLIPLVGLTSVIAAFNSTALFTLNRKIALGKLTIFQITVQVVQLTITIIWAWFSPTIWALVVGVLVSSCMKMVWSHWLVEGTRNRFAWDLEALKELFSFGRWIFVSTAMSFLASQADKLLLGKLFLVKVLGVYTIASTLGDLPKNVVTAVSQKVMFPVVSRYADLPRQTLRAKILKKRGLMLAGATVLLTMLVCFGDVLILKLYDDRYVQAAWMLPILALGIWPRVLFQAINPALLAIGKPLYGAVGNFLKFLYMVICLPLAYLMIETEEMKLLAAIIIVAFNDLPNYGAVAYGMWRERLSMIGQDLQMSLLLIALIIIILGARYFLGFGLPTTINYQLLTNA</sequence>
<accession>A0A941GTW1</accession>
<feature type="transmembrane region" description="Helical" evidence="7">
    <location>
        <begin position="386"/>
        <end position="409"/>
    </location>
</feature>
<feature type="transmembrane region" description="Helical" evidence="7">
    <location>
        <begin position="421"/>
        <end position="441"/>
    </location>
</feature>
<feature type="transmembrane region" description="Helical" evidence="7">
    <location>
        <begin position="363"/>
        <end position="380"/>
    </location>
</feature>
<evidence type="ECO:0000256" key="1">
    <source>
        <dbReference type="ARBA" id="ARBA00004651"/>
    </source>
</evidence>
<evidence type="ECO:0000256" key="7">
    <source>
        <dbReference type="SAM" id="Phobius"/>
    </source>
</evidence>
<feature type="transmembrane region" description="Helical" evidence="7">
    <location>
        <begin position="114"/>
        <end position="135"/>
    </location>
</feature>
<comment type="subcellular location">
    <subcellularLocation>
        <location evidence="1">Cell membrane</location>
        <topology evidence="1">Multi-pass membrane protein</topology>
    </subcellularLocation>
</comment>
<feature type="transmembrane region" description="Helical" evidence="7">
    <location>
        <begin position="78"/>
        <end position="102"/>
    </location>
</feature>
<keyword evidence="3" id="KW-1003">Cell membrane</keyword>
<feature type="transmembrane region" description="Helical" evidence="7">
    <location>
        <begin position="324"/>
        <end position="342"/>
    </location>
</feature>
<proteinExistence type="inferred from homology"/>
<comment type="caution">
    <text evidence="8">The sequence shown here is derived from an EMBL/GenBank/DDBJ whole genome shotgun (WGS) entry which is preliminary data.</text>
</comment>
<comment type="similarity">
    <text evidence="2">Belongs to the polysaccharide synthase family.</text>
</comment>
<dbReference type="PANTHER" id="PTHR30250">
    <property type="entry name" value="PST FAMILY PREDICTED COLANIC ACID TRANSPORTER"/>
    <property type="match status" value="1"/>
</dbReference>
<feature type="transmembrane region" description="Helical" evidence="7">
    <location>
        <begin position="147"/>
        <end position="167"/>
    </location>
</feature>
<feature type="transmembrane region" description="Helical" evidence="7">
    <location>
        <begin position="294"/>
        <end position="318"/>
    </location>
</feature>
<gene>
    <name evidence="8" type="ORF">DSM107014_09615</name>
</gene>
<evidence type="ECO:0000256" key="4">
    <source>
        <dbReference type="ARBA" id="ARBA00022692"/>
    </source>
</evidence>
<evidence type="ECO:0000256" key="6">
    <source>
        <dbReference type="ARBA" id="ARBA00023136"/>
    </source>
</evidence>
<keyword evidence="6 7" id="KW-0472">Membrane</keyword>
<dbReference type="PANTHER" id="PTHR30250:SF10">
    <property type="entry name" value="LIPOPOLYSACCHARIDE BIOSYNTHESIS PROTEIN WZXC"/>
    <property type="match status" value="1"/>
</dbReference>
<dbReference type="Proteomes" id="UP000767446">
    <property type="component" value="Unassembled WGS sequence"/>
</dbReference>
<evidence type="ECO:0000256" key="2">
    <source>
        <dbReference type="ARBA" id="ARBA00007430"/>
    </source>
</evidence>
<dbReference type="InterPro" id="IPR050833">
    <property type="entry name" value="Poly_Biosynth_Transport"/>
</dbReference>
<keyword evidence="5 7" id="KW-1133">Transmembrane helix</keyword>
<dbReference type="GO" id="GO:0005886">
    <property type="term" value="C:plasma membrane"/>
    <property type="evidence" value="ECO:0007669"/>
    <property type="project" value="UniProtKB-SubCell"/>
</dbReference>